<dbReference type="CDD" id="cd13973">
    <property type="entry name" value="PK_MviN-like"/>
    <property type="match status" value="1"/>
</dbReference>
<dbReference type="RefSeq" id="WP_342372427.1">
    <property type="nucleotide sequence ID" value="NZ_CP115965.1"/>
</dbReference>
<feature type="transmembrane region" description="Helical" evidence="10">
    <location>
        <begin position="301"/>
        <end position="324"/>
    </location>
</feature>
<feature type="transmembrane region" description="Helical" evidence="10">
    <location>
        <begin position="180"/>
        <end position="200"/>
    </location>
</feature>
<feature type="transmembrane region" description="Helical" evidence="10">
    <location>
        <begin position="345"/>
        <end position="369"/>
    </location>
</feature>
<dbReference type="PANTHER" id="PTHR47019:SF1">
    <property type="entry name" value="LIPID II FLIPPASE MURJ"/>
    <property type="match status" value="1"/>
</dbReference>
<feature type="region of interest" description="Disordered" evidence="9">
    <location>
        <begin position="552"/>
        <end position="629"/>
    </location>
</feature>
<evidence type="ECO:0000313" key="12">
    <source>
        <dbReference type="EMBL" id="WZW98374.1"/>
    </source>
</evidence>
<reference evidence="12 13" key="1">
    <citation type="journal article" date="2023" name="Environ Microbiome">
        <title>A coral-associated actinobacterium mitigates coral bleaching under heat stress.</title>
        <authorList>
            <person name="Li J."/>
            <person name="Zou Y."/>
            <person name="Li Q."/>
            <person name="Zhang J."/>
            <person name="Bourne D.G."/>
            <person name="Lyu Y."/>
            <person name="Liu C."/>
            <person name="Zhang S."/>
        </authorList>
    </citation>
    <scope>NUCLEOTIDE SEQUENCE [LARGE SCALE GENOMIC DNA]</scope>
    <source>
        <strain evidence="12 13">SCSIO 13291</strain>
    </source>
</reference>
<keyword evidence="6 10" id="KW-1133">Transmembrane helix</keyword>
<evidence type="ECO:0000256" key="10">
    <source>
        <dbReference type="SAM" id="Phobius"/>
    </source>
</evidence>
<dbReference type="SUPFAM" id="SSF49785">
    <property type="entry name" value="Galactose-binding domain-like"/>
    <property type="match status" value="1"/>
</dbReference>
<evidence type="ECO:0000256" key="8">
    <source>
        <dbReference type="ARBA" id="ARBA00023170"/>
    </source>
</evidence>
<dbReference type="SMART" id="SM00220">
    <property type="entry name" value="S_TKc"/>
    <property type="match status" value="1"/>
</dbReference>
<evidence type="ECO:0000256" key="9">
    <source>
        <dbReference type="SAM" id="MobiDB-lite"/>
    </source>
</evidence>
<feature type="transmembrane region" description="Helical" evidence="10">
    <location>
        <begin position="102"/>
        <end position="122"/>
    </location>
</feature>
<feature type="compositionally biased region" description="Basic and acidic residues" evidence="9">
    <location>
        <begin position="1016"/>
        <end position="1030"/>
    </location>
</feature>
<evidence type="ECO:0000259" key="11">
    <source>
        <dbReference type="PROSITE" id="PS50011"/>
    </source>
</evidence>
<evidence type="ECO:0000256" key="3">
    <source>
        <dbReference type="ARBA" id="ARBA00022692"/>
    </source>
</evidence>
<sequence>MAEAAPEAGAASRRLVNATAVMASGTAISRVLGFVKATLLVIVLGANNPLADSYAVATLVPNSLYMIFAGGALNTVLVPQIVRHVRSDADGGEAFVQRIMTAFGVVLAVLAVLATALAGPLMSLWTDASWRAPAMAGHWHQLVLLALLTMPQLFFFGAFFLVGQVLNARDRFGPMMWAPILNNVVGIGVLGLYVALWGTNQAGSVPFTDEQVYLLGLGSTLGIIVQTLALLPALRSIGLRYRLRWDLAGQGLGETFRLASWMLGYVLLTTVVQAVVSRLASSATGSPDGQGAGLAAYSTAYLVWILPHSLLTVSLATAMLPSASRLAASGDLQGVAAETTRTMRLACAFLVPASVGFLALGLPFARIAFGHGAGATGWDAIGWTLVAFAPALVPFTVQYVYLRAYYALEDTRTPFLLQIAIAVVNLGVGLLLVGLGGSPATVAPRLALAYGVAYAVGALVTHAALRRRLPGLSGGTLVQHLARLLLAAARGGIAALVIGWWVLRDGSLPVVVAGFLGAVAVVLVAFFVTARHLRIAEPGELLAVLRRRRGGAEHADGPAPAGGGREADPVTGGPSPVGDPGAGSLAGPGAGGRAEAPEVPTGEAPLLSYPDPHDPHRTPATSFPASDVPVGHVVPGQILNARYRLDEPLHRRGGTSTWRGFDVKLSRPVLVHVMAPGDPRALEILDQARRAAPAVDSRFLRVWDAVLVEEEAHGSYIVCEYAPGQSLELALRQGHFSDLEAAWVVREVASGLVAMHAQGLYHRQLNPDTIIITASGNVKIVGFLVENALHPETSDDADGERADVLALGHLLYAATVGRWPGGARYGLAAAPTDAGGRLLLPRQVTARVSPELSDVVDRIVSRTPRGRASRLTSAQDIDHALTHLLRGQDQSHVLDRRLRFPVSTVQLTVPKPPPTNLLATPLALGDPLARLDAPAPLDTPAPLDVPAVPLPPEVPGTPGATPLGVRGPGERPALPPPRVVPNAGGEDDDEDGTQRWAPGAGDGDSTQSYWFDAEDGDARRPTRDRRPAAEHDDEPENTDRITPVPPPRGGRTGGGTATSASSARSASSERSASSARAFEAARPGGPDARSLPPDPPRRWYGALLGLFAVTLVVSLVMVGNGLSQTARTPQEPATYAVASARDFDPAGDGGDDTENPDQASLAVDGDPTTAWTTERYGRTATFNDRKPGAGVIVDLGEVREVGRVSVLLGSGPTSGEIRVPNDPTAVVPPLGSERDWRTVARFDGAGGEVQLPLDAAEATRFVLVYLTELPRVEPNHQGSIFEVSVGP</sequence>
<evidence type="ECO:0000256" key="7">
    <source>
        <dbReference type="ARBA" id="ARBA00023136"/>
    </source>
</evidence>
<feature type="compositionally biased region" description="Gly residues" evidence="9">
    <location>
        <begin position="580"/>
        <end position="592"/>
    </location>
</feature>
<evidence type="ECO:0000256" key="1">
    <source>
        <dbReference type="ARBA" id="ARBA00004651"/>
    </source>
</evidence>
<proteinExistence type="predicted"/>
<dbReference type="NCBIfam" id="TIGR01695">
    <property type="entry name" value="murJ_mviN"/>
    <property type="match status" value="1"/>
</dbReference>
<keyword evidence="7 10" id="KW-0472">Membrane</keyword>
<dbReference type="EMBL" id="CP115965">
    <property type="protein sequence ID" value="WZW98374.1"/>
    <property type="molecule type" value="Genomic_DNA"/>
</dbReference>
<dbReference type="InterPro" id="IPR051050">
    <property type="entry name" value="Lipid_II_flippase_MurJ/MviN"/>
</dbReference>
<dbReference type="Proteomes" id="UP001434337">
    <property type="component" value="Chromosome"/>
</dbReference>
<keyword evidence="5" id="KW-0573">Peptidoglycan synthesis</keyword>
<dbReference type="InterPro" id="IPR000719">
    <property type="entry name" value="Prot_kinase_dom"/>
</dbReference>
<feature type="compositionally biased region" description="Low complexity" evidence="9">
    <location>
        <begin position="933"/>
        <end position="947"/>
    </location>
</feature>
<evidence type="ECO:0000256" key="5">
    <source>
        <dbReference type="ARBA" id="ARBA00022984"/>
    </source>
</evidence>
<keyword evidence="2" id="KW-1003">Cell membrane</keyword>
<feature type="compositionally biased region" description="Low complexity" evidence="9">
    <location>
        <begin position="1057"/>
        <end position="1082"/>
    </location>
</feature>
<dbReference type="CDD" id="cd13123">
    <property type="entry name" value="MATE_MurJ_like"/>
    <property type="match status" value="1"/>
</dbReference>
<keyword evidence="8" id="KW-0675">Receptor</keyword>
<protein>
    <submittedName>
        <fullName evidence="12">Murein biosynthesis integral membrane protein MurJ</fullName>
    </submittedName>
</protein>
<dbReference type="PRINTS" id="PR01806">
    <property type="entry name" value="VIRFACTRMVIN"/>
</dbReference>
<evidence type="ECO:0000256" key="6">
    <source>
        <dbReference type="ARBA" id="ARBA00022989"/>
    </source>
</evidence>
<feature type="transmembrane region" description="Helical" evidence="10">
    <location>
        <begin position="381"/>
        <end position="402"/>
    </location>
</feature>
<feature type="transmembrane region" description="Helical" evidence="10">
    <location>
        <begin position="212"/>
        <end position="234"/>
    </location>
</feature>
<comment type="subcellular location">
    <subcellularLocation>
        <location evidence="1">Cell membrane</location>
        <topology evidence="1">Multi-pass membrane protein</topology>
    </subcellularLocation>
</comment>
<keyword evidence="3 10" id="KW-0812">Transmembrane</keyword>
<keyword evidence="13" id="KW-1185">Reference proteome</keyword>
<feature type="transmembrane region" description="Helical" evidence="10">
    <location>
        <begin position="485"/>
        <end position="503"/>
    </location>
</feature>
<feature type="domain" description="Protein kinase" evidence="11">
    <location>
        <begin position="643"/>
        <end position="882"/>
    </location>
</feature>
<feature type="transmembrane region" description="Helical" evidence="10">
    <location>
        <begin position="255"/>
        <end position="281"/>
    </location>
</feature>
<feature type="transmembrane region" description="Helical" evidence="10">
    <location>
        <begin position="1099"/>
        <end position="1122"/>
    </location>
</feature>
<feature type="transmembrane region" description="Helical" evidence="10">
    <location>
        <begin position="509"/>
        <end position="528"/>
    </location>
</feature>
<gene>
    <name evidence="12" type="primary">murJ</name>
    <name evidence="12" type="ORF">PCC79_16025</name>
</gene>
<name>A0ABZ3C6L3_9ACTN</name>
<dbReference type="PROSITE" id="PS50011">
    <property type="entry name" value="PROTEIN_KINASE_DOM"/>
    <property type="match status" value="1"/>
</dbReference>
<dbReference type="Pfam" id="PF00069">
    <property type="entry name" value="Pkinase"/>
    <property type="match status" value="1"/>
</dbReference>
<dbReference type="InterPro" id="IPR008979">
    <property type="entry name" value="Galactose-bd-like_sf"/>
</dbReference>
<dbReference type="Gene3D" id="2.60.120.260">
    <property type="entry name" value="Galactose-binding domain-like"/>
    <property type="match status" value="1"/>
</dbReference>
<dbReference type="InterPro" id="IPR004268">
    <property type="entry name" value="MurJ"/>
</dbReference>
<feature type="transmembrane region" description="Helical" evidence="10">
    <location>
        <begin position="142"/>
        <end position="168"/>
    </location>
</feature>
<evidence type="ECO:0000256" key="2">
    <source>
        <dbReference type="ARBA" id="ARBA00022475"/>
    </source>
</evidence>
<dbReference type="SUPFAM" id="SSF56112">
    <property type="entry name" value="Protein kinase-like (PK-like)"/>
    <property type="match status" value="1"/>
</dbReference>
<feature type="transmembrane region" description="Helical" evidence="10">
    <location>
        <begin position="414"/>
        <end position="435"/>
    </location>
</feature>
<dbReference type="PANTHER" id="PTHR47019">
    <property type="entry name" value="LIPID II FLIPPASE MURJ"/>
    <property type="match status" value="1"/>
</dbReference>
<evidence type="ECO:0000256" key="4">
    <source>
        <dbReference type="ARBA" id="ARBA00022960"/>
    </source>
</evidence>
<dbReference type="Gene3D" id="3.30.200.20">
    <property type="entry name" value="Phosphorylase Kinase, domain 1"/>
    <property type="match status" value="1"/>
</dbReference>
<dbReference type="Pfam" id="PF03023">
    <property type="entry name" value="MurJ"/>
    <property type="match status" value="1"/>
</dbReference>
<organism evidence="12 13">
    <name type="scientific">Propioniciclava soli</name>
    <dbReference type="NCBI Taxonomy" id="2775081"/>
    <lineage>
        <taxon>Bacteria</taxon>
        <taxon>Bacillati</taxon>
        <taxon>Actinomycetota</taxon>
        <taxon>Actinomycetes</taxon>
        <taxon>Propionibacteriales</taxon>
        <taxon>Propionibacteriaceae</taxon>
        <taxon>Propioniciclava</taxon>
    </lineage>
</organism>
<feature type="region of interest" description="Disordered" evidence="9">
    <location>
        <begin position="933"/>
        <end position="1094"/>
    </location>
</feature>
<dbReference type="Gene3D" id="1.10.510.10">
    <property type="entry name" value="Transferase(Phosphotransferase) domain 1"/>
    <property type="match status" value="1"/>
</dbReference>
<feature type="transmembrane region" description="Helical" evidence="10">
    <location>
        <begin position="21"/>
        <end position="44"/>
    </location>
</feature>
<feature type="transmembrane region" description="Helical" evidence="10">
    <location>
        <begin position="64"/>
        <end position="82"/>
    </location>
</feature>
<accession>A0ABZ3C6L3</accession>
<dbReference type="InterPro" id="IPR011009">
    <property type="entry name" value="Kinase-like_dom_sf"/>
</dbReference>
<evidence type="ECO:0000313" key="13">
    <source>
        <dbReference type="Proteomes" id="UP001434337"/>
    </source>
</evidence>
<keyword evidence="4" id="KW-0133">Cell shape</keyword>
<feature type="region of interest" description="Disordered" evidence="9">
    <location>
        <begin position="1141"/>
        <end position="1165"/>
    </location>
</feature>